<dbReference type="EMBL" id="VMGK01000005">
    <property type="protein sequence ID" value="TSC93191.1"/>
    <property type="molecule type" value="Genomic_DNA"/>
</dbReference>
<sequence length="298" mass="35091">MANLSNLLQYATFGYKMLIVRHRPPWRMLPHVSYFSLKCDHISLRLRVLQWVLWENSNMLNFLREEIYSYLLIGDEKNIFENLIQALRQKGVKQYQILDILDREKSIITIGCVRKLRKQISQKPFDQKDVWYLLMRASWLKHPGGIATQNSLLKIIEEPPKFLKILIVCQDPRLILPTIVSRCARVRIANVGQTAISVGEKNIDLRDLANKKYFEIFQFSQKFATDENLAEKIDNWIKEFGKGLTKESGRVMTKKRQRILKALLKAKEHLVETNVNRRLLLDNLFLKIKESDRLRSVQ</sequence>
<dbReference type="Pfam" id="PF13177">
    <property type="entry name" value="DNA_pol3_delta2"/>
    <property type="match status" value="1"/>
</dbReference>
<evidence type="ECO:0000313" key="2">
    <source>
        <dbReference type="Proteomes" id="UP000315689"/>
    </source>
</evidence>
<evidence type="ECO:0000313" key="1">
    <source>
        <dbReference type="EMBL" id="TSC93191.1"/>
    </source>
</evidence>
<organism evidence="1 2">
    <name type="scientific">Candidatus Berkelbacteria bacterium Licking1014_7</name>
    <dbReference type="NCBI Taxonomy" id="2017147"/>
    <lineage>
        <taxon>Bacteria</taxon>
        <taxon>Candidatus Berkelbacteria</taxon>
    </lineage>
</organism>
<comment type="caution">
    <text evidence="1">The sequence shown here is derived from an EMBL/GenBank/DDBJ whole genome shotgun (WGS) entry which is preliminary data.</text>
</comment>
<proteinExistence type="predicted"/>
<reference evidence="1 2" key="1">
    <citation type="submission" date="2017-07" db="EMBL/GenBank/DDBJ databases">
        <title>Mechanisms for carbon and nitrogen cycling indicate functional differentiation within the Candidate Phyla Radiation.</title>
        <authorList>
            <person name="Danczak R.E."/>
            <person name="Johnston M.D."/>
            <person name="Kenah C."/>
            <person name="Slattery M."/>
            <person name="Wrighton K.C."/>
            <person name="Wilkins M.J."/>
        </authorList>
    </citation>
    <scope>NUCLEOTIDE SEQUENCE [LARGE SCALE GENOMIC DNA]</scope>
    <source>
        <strain evidence="1">Licking1014_7</strain>
    </source>
</reference>
<protein>
    <submittedName>
        <fullName evidence="1">DNA polymerase III subunit delta</fullName>
    </submittedName>
</protein>
<name>A0A554LK03_9BACT</name>
<gene>
    <name evidence="1" type="ORF">CEN89_201</name>
</gene>
<dbReference type="Gene3D" id="3.40.50.300">
    <property type="entry name" value="P-loop containing nucleotide triphosphate hydrolases"/>
    <property type="match status" value="1"/>
</dbReference>
<dbReference type="AlphaFoldDB" id="A0A554LK03"/>
<dbReference type="SUPFAM" id="SSF52540">
    <property type="entry name" value="P-loop containing nucleoside triphosphate hydrolases"/>
    <property type="match status" value="1"/>
</dbReference>
<accession>A0A554LK03</accession>
<dbReference type="Proteomes" id="UP000315689">
    <property type="component" value="Unassembled WGS sequence"/>
</dbReference>
<dbReference type="InterPro" id="IPR027417">
    <property type="entry name" value="P-loop_NTPase"/>
</dbReference>